<organism evidence="2 3">
    <name type="scientific">Jatropha curcas</name>
    <name type="common">Barbados nut</name>
    <dbReference type="NCBI Taxonomy" id="180498"/>
    <lineage>
        <taxon>Eukaryota</taxon>
        <taxon>Viridiplantae</taxon>
        <taxon>Streptophyta</taxon>
        <taxon>Embryophyta</taxon>
        <taxon>Tracheophyta</taxon>
        <taxon>Spermatophyta</taxon>
        <taxon>Magnoliopsida</taxon>
        <taxon>eudicotyledons</taxon>
        <taxon>Gunneridae</taxon>
        <taxon>Pentapetalae</taxon>
        <taxon>rosids</taxon>
        <taxon>fabids</taxon>
        <taxon>Malpighiales</taxon>
        <taxon>Euphorbiaceae</taxon>
        <taxon>Crotonoideae</taxon>
        <taxon>Jatropheae</taxon>
        <taxon>Jatropha</taxon>
    </lineage>
</organism>
<evidence type="ECO:0000256" key="1">
    <source>
        <dbReference type="SAM" id="MobiDB-lite"/>
    </source>
</evidence>
<protein>
    <recommendedName>
        <fullName evidence="4">Aminotransferase-like plant mobile domain-containing protein</fullName>
    </recommendedName>
</protein>
<accession>A0A067L329</accession>
<dbReference type="AlphaFoldDB" id="A0A067L329"/>
<evidence type="ECO:0000313" key="2">
    <source>
        <dbReference type="EMBL" id="KDP38905.1"/>
    </source>
</evidence>
<reference evidence="2 3" key="1">
    <citation type="journal article" date="2014" name="PLoS ONE">
        <title>Global Analysis of Gene Expression Profiles in Physic Nut (Jatropha curcas L.) Seedlings Exposed to Salt Stress.</title>
        <authorList>
            <person name="Zhang L."/>
            <person name="Zhang C."/>
            <person name="Wu P."/>
            <person name="Chen Y."/>
            <person name="Li M."/>
            <person name="Jiang H."/>
            <person name="Wu G."/>
        </authorList>
    </citation>
    <scope>NUCLEOTIDE SEQUENCE [LARGE SCALE GENOMIC DNA]</scope>
    <source>
        <strain evidence="3">cv. GZQX0401</strain>
        <tissue evidence="2">Young leaves</tissue>
    </source>
</reference>
<feature type="region of interest" description="Disordered" evidence="1">
    <location>
        <begin position="349"/>
        <end position="381"/>
    </location>
</feature>
<dbReference type="OrthoDB" id="994452at2759"/>
<keyword evidence="3" id="KW-1185">Reference proteome</keyword>
<evidence type="ECO:0008006" key="4">
    <source>
        <dbReference type="Google" id="ProtNLM"/>
    </source>
</evidence>
<feature type="compositionally biased region" description="Acidic residues" evidence="1">
    <location>
        <begin position="354"/>
        <end position="366"/>
    </location>
</feature>
<name>A0A067L329_JATCU</name>
<gene>
    <name evidence="2" type="ORF">JCGZ_05290</name>
</gene>
<sequence>MAHLPEIPASAYTPEMGVLGVILDIPVFKGERVPVSHNALTPGTQLLQLLPAPGSDFLIRHDTEAMCVFQSEDLSLIGTYDWASLALAHLYHGLDVWTRGIGESNWQFLRSLEVWAYEYRIYPDGPESDTSAEEGDAWAAYPPRALAEALPRSRVLLQGYWVDRYYLGERVLEIRTATTQRRVLVAPPRHMCILEEMTPEDRLLEYDGFPADDYLIPGDYASYRCTRLRTRLPDVREYSQERRRHRTPTFYETQAEVDAPAGPAGAVLGDVPFPLGMEVALDPRLGLGRTIAIPADLRQASPHLQLDPDHATHELEIGRLRRHQSGQAAAVSRLQMEVDRLRTRLEVEGIPLDFSEEEEDDDDGSSSDDAPPPLPSSVRHFNPNTMVYRFEDSEVTPTYEEMCAVMGHHPEQNETPALSPGPRYDLAEIVALCPVYLPDGIDPDQGLPLEPFLTRVLSMDAHPSWVWACCFLLLNMYAMKNRQPRIGDFRLLTVVRDMQVYRRTVFMMIMGSPNAGINRQYGVVQRVPRAHNFESGPMTQSLLTNLADRWRSRNTWYMGQGVMQDTVTPEYVDWFYSQ</sequence>
<dbReference type="EMBL" id="KK914354">
    <property type="protein sequence ID" value="KDP38905.1"/>
    <property type="molecule type" value="Genomic_DNA"/>
</dbReference>
<evidence type="ECO:0000313" key="3">
    <source>
        <dbReference type="Proteomes" id="UP000027138"/>
    </source>
</evidence>
<proteinExistence type="predicted"/>
<dbReference type="Proteomes" id="UP000027138">
    <property type="component" value="Unassembled WGS sequence"/>
</dbReference>